<dbReference type="Gene3D" id="3.30.70.1150">
    <property type="entry name" value="ACT-like. Chain A, domain 2"/>
    <property type="match status" value="1"/>
</dbReference>
<dbReference type="RefSeq" id="WP_212903228.1">
    <property type="nucleotide sequence ID" value="NZ_BOPZ01000007.1"/>
</dbReference>
<evidence type="ECO:0000256" key="5">
    <source>
        <dbReference type="ARBA" id="ARBA00022605"/>
    </source>
</evidence>
<evidence type="ECO:0000313" key="10">
    <source>
        <dbReference type="EMBL" id="GIM28500.1"/>
    </source>
</evidence>
<evidence type="ECO:0000256" key="4">
    <source>
        <dbReference type="ARBA" id="ARBA00011744"/>
    </source>
</evidence>
<evidence type="ECO:0000256" key="6">
    <source>
        <dbReference type="ARBA" id="ARBA00023304"/>
    </source>
</evidence>
<dbReference type="GO" id="GO:1990610">
    <property type="term" value="F:acetolactate synthase regulator activity"/>
    <property type="evidence" value="ECO:0007669"/>
    <property type="project" value="UniProtKB-UniRule"/>
</dbReference>
<dbReference type="InterPro" id="IPR045865">
    <property type="entry name" value="ACT-like_dom_sf"/>
</dbReference>
<dbReference type="InterPro" id="IPR039557">
    <property type="entry name" value="AHAS_ACT"/>
</dbReference>
<dbReference type="Pfam" id="PF10369">
    <property type="entry name" value="ALS_ss_C"/>
    <property type="match status" value="1"/>
</dbReference>
<comment type="subunit">
    <text evidence="4 8">Dimer of large and small chains.</text>
</comment>
<keyword evidence="11" id="KW-1185">Reference proteome</keyword>
<evidence type="ECO:0000256" key="7">
    <source>
        <dbReference type="ARBA" id="ARBA00048670"/>
    </source>
</evidence>
<name>A0A919VFK0_9CLOT</name>
<dbReference type="InterPro" id="IPR027271">
    <property type="entry name" value="Acetolactate_synth/TF_NikR_C"/>
</dbReference>
<dbReference type="Gene3D" id="3.30.70.260">
    <property type="match status" value="1"/>
</dbReference>
<dbReference type="AlphaFoldDB" id="A0A919VFK0"/>
<dbReference type="FunFam" id="3.30.70.1150:FF:000001">
    <property type="entry name" value="Acetolactate synthase small subunit"/>
    <property type="match status" value="1"/>
</dbReference>
<dbReference type="GO" id="GO:0009097">
    <property type="term" value="P:isoleucine biosynthetic process"/>
    <property type="evidence" value="ECO:0007669"/>
    <property type="project" value="UniProtKB-UniRule"/>
</dbReference>
<dbReference type="GO" id="GO:0003984">
    <property type="term" value="F:acetolactate synthase activity"/>
    <property type="evidence" value="ECO:0007669"/>
    <property type="project" value="UniProtKB-UniRule"/>
</dbReference>
<evidence type="ECO:0000256" key="8">
    <source>
        <dbReference type="RuleBase" id="RU368092"/>
    </source>
</evidence>
<dbReference type="GO" id="GO:0005829">
    <property type="term" value="C:cytosol"/>
    <property type="evidence" value="ECO:0007669"/>
    <property type="project" value="TreeGrafter"/>
</dbReference>
<dbReference type="NCBIfam" id="NF008864">
    <property type="entry name" value="PRK11895.1"/>
    <property type="match status" value="1"/>
</dbReference>
<dbReference type="GO" id="GO:0009099">
    <property type="term" value="P:L-valine biosynthetic process"/>
    <property type="evidence" value="ECO:0007669"/>
    <property type="project" value="UniProtKB-UniRule"/>
</dbReference>
<dbReference type="EC" id="2.2.1.6" evidence="8"/>
<evidence type="ECO:0000256" key="2">
    <source>
        <dbReference type="ARBA" id="ARBA00005025"/>
    </source>
</evidence>
<dbReference type="FunFam" id="3.30.70.260:FF:000001">
    <property type="entry name" value="Acetolactate synthase, small subunit"/>
    <property type="match status" value="1"/>
</dbReference>
<dbReference type="PROSITE" id="PS51671">
    <property type="entry name" value="ACT"/>
    <property type="match status" value="1"/>
</dbReference>
<dbReference type="PANTHER" id="PTHR30239:SF0">
    <property type="entry name" value="ACETOLACTATE SYNTHASE SMALL SUBUNIT 1, CHLOROPLASTIC"/>
    <property type="match status" value="1"/>
</dbReference>
<sequence>MDRHVLSVLVKNSSGVLSRVSGLFMRRGFNIDSLSVGRTENPEISRMTITLMGGEDVLDQFIKQLNKLQEVIKIIELAPESSVYRELVLIKVNADANQRAAINDIVKVFRCKIIDLDTNTLTIELTGDDNKVSALIKLMEEYGIREMVRTGLAALERGCKDINSYGDYFEEEYIG</sequence>
<organism evidence="10 11">
    <name type="scientific">Clostridium polyendosporum</name>
    <dbReference type="NCBI Taxonomy" id="69208"/>
    <lineage>
        <taxon>Bacteria</taxon>
        <taxon>Bacillati</taxon>
        <taxon>Bacillota</taxon>
        <taxon>Clostridia</taxon>
        <taxon>Eubacteriales</taxon>
        <taxon>Clostridiaceae</taxon>
        <taxon>Clostridium</taxon>
    </lineage>
</organism>
<dbReference type="InterPro" id="IPR004789">
    <property type="entry name" value="Acetalactate_synth_ssu"/>
</dbReference>
<dbReference type="Pfam" id="PF22629">
    <property type="entry name" value="ACT_AHAS_ss"/>
    <property type="match status" value="1"/>
</dbReference>
<gene>
    <name evidence="10" type="ORF">CPJCM30710_11660</name>
</gene>
<keyword evidence="5 8" id="KW-0028">Amino-acid biosynthesis</keyword>
<comment type="pathway">
    <text evidence="2 8">Amino-acid biosynthesis; L-valine biosynthesis; L-valine from pyruvate: step 1/4.</text>
</comment>
<dbReference type="CDD" id="cd04878">
    <property type="entry name" value="ACT_AHAS"/>
    <property type="match status" value="1"/>
</dbReference>
<proteinExistence type="inferred from homology"/>
<comment type="pathway">
    <text evidence="1 8">Amino-acid biosynthesis; L-isoleucine biosynthesis; L-isoleucine from 2-oxobutanoate: step 1/4.</text>
</comment>
<comment type="function">
    <text evidence="8">Catalyzes the conversion of 2 pyruvate molecules into acetolactate in the first common step of the biosynthetic pathway of the branched-amino acids such as leucine, isoleucine, and valine.</text>
</comment>
<evidence type="ECO:0000256" key="3">
    <source>
        <dbReference type="ARBA" id="ARBA00006341"/>
    </source>
</evidence>
<dbReference type="InterPro" id="IPR019455">
    <property type="entry name" value="Acetolactate_synth_ssu_C"/>
</dbReference>
<dbReference type="SUPFAM" id="SSF55021">
    <property type="entry name" value="ACT-like"/>
    <property type="match status" value="2"/>
</dbReference>
<evidence type="ECO:0000313" key="11">
    <source>
        <dbReference type="Proteomes" id="UP000679179"/>
    </source>
</evidence>
<dbReference type="NCBIfam" id="TIGR00119">
    <property type="entry name" value="acolac_sm"/>
    <property type="match status" value="1"/>
</dbReference>
<dbReference type="EMBL" id="BOPZ01000007">
    <property type="protein sequence ID" value="GIM28500.1"/>
    <property type="molecule type" value="Genomic_DNA"/>
</dbReference>
<evidence type="ECO:0000256" key="1">
    <source>
        <dbReference type="ARBA" id="ARBA00004974"/>
    </source>
</evidence>
<comment type="caution">
    <text evidence="10">The sequence shown here is derived from an EMBL/GenBank/DDBJ whole genome shotgun (WGS) entry which is preliminary data.</text>
</comment>
<reference evidence="10" key="1">
    <citation type="submission" date="2021-03" db="EMBL/GenBank/DDBJ databases">
        <title>Taxonomic study of Clostridium polyendosporum from meadow-gley soil under rice.</title>
        <authorList>
            <person name="Kobayashi H."/>
            <person name="Tanizawa Y."/>
            <person name="Yagura M."/>
        </authorList>
    </citation>
    <scope>NUCLEOTIDE SEQUENCE</scope>
    <source>
        <strain evidence="10">JCM 30710</strain>
    </source>
</reference>
<comment type="similarity">
    <text evidence="3 8">Belongs to the acetolactate synthase small subunit family.</text>
</comment>
<protein>
    <recommendedName>
        <fullName evidence="8">Acetolactate synthase small subunit</fullName>
        <shortName evidence="8">AHAS</shortName>
        <shortName evidence="8">ALS</shortName>
        <ecNumber evidence="8">2.2.1.6</ecNumber>
    </recommendedName>
    <alternativeName>
        <fullName evidence="8">Acetohydroxy-acid synthase small subunit</fullName>
    </alternativeName>
</protein>
<comment type="catalytic activity">
    <reaction evidence="7 8">
        <text>2 pyruvate + H(+) = (2S)-2-acetolactate + CO2</text>
        <dbReference type="Rhea" id="RHEA:25249"/>
        <dbReference type="ChEBI" id="CHEBI:15361"/>
        <dbReference type="ChEBI" id="CHEBI:15378"/>
        <dbReference type="ChEBI" id="CHEBI:16526"/>
        <dbReference type="ChEBI" id="CHEBI:58476"/>
        <dbReference type="EC" id="2.2.1.6"/>
    </reaction>
</comment>
<evidence type="ECO:0000259" key="9">
    <source>
        <dbReference type="PROSITE" id="PS51671"/>
    </source>
</evidence>
<dbReference type="Proteomes" id="UP000679179">
    <property type="component" value="Unassembled WGS sequence"/>
</dbReference>
<dbReference type="PANTHER" id="PTHR30239">
    <property type="entry name" value="ACETOLACTATE SYNTHASE SMALL SUBUNIT"/>
    <property type="match status" value="1"/>
</dbReference>
<dbReference type="InterPro" id="IPR054480">
    <property type="entry name" value="AHAS_small-like_ACT"/>
</dbReference>
<feature type="domain" description="ACT" evidence="9">
    <location>
        <begin position="5"/>
        <end position="79"/>
    </location>
</feature>
<dbReference type="InterPro" id="IPR002912">
    <property type="entry name" value="ACT_dom"/>
</dbReference>
<keyword evidence="8" id="KW-0808">Transferase</keyword>
<accession>A0A919VFK0</accession>
<keyword evidence="6 8" id="KW-0100">Branched-chain amino acid biosynthesis</keyword>